<dbReference type="InterPro" id="IPR001138">
    <property type="entry name" value="Zn2Cys6_DnaBD"/>
</dbReference>
<gene>
    <name evidence="4" type="ORF">MGG_07738</name>
</gene>
<evidence type="ECO:0000256" key="2">
    <source>
        <dbReference type="SAM" id="MobiDB-lite"/>
    </source>
</evidence>
<feature type="compositionally biased region" description="Basic residues" evidence="2">
    <location>
        <begin position="224"/>
        <end position="236"/>
    </location>
</feature>
<name>G4N0K8_PYRO7</name>
<dbReference type="SMART" id="SM00066">
    <property type="entry name" value="GAL4"/>
    <property type="match status" value="1"/>
</dbReference>
<keyword evidence="5" id="KW-1185">Reference proteome</keyword>
<feature type="region of interest" description="Disordered" evidence="2">
    <location>
        <begin position="354"/>
        <end position="383"/>
    </location>
</feature>
<dbReference type="AlphaFoldDB" id="G4N0K8"/>
<dbReference type="Pfam" id="PF00172">
    <property type="entry name" value="Zn_clus"/>
    <property type="match status" value="1"/>
</dbReference>
<feature type="region of interest" description="Disordered" evidence="2">
    <location>
        <begin position="144"/>
        <end position="258"/>
    </location>
</feature>
<dbReference type="EMBL" id="CM001233">
    <property type="protein sequence ID" value="EHA53139.1"/>
    <property type="molecule type" value="Genomic_DNA"/>
</dbReference>
<dbReference type="CDD" id="cd00067">
    <property type="entry name" value="GAL4"/>
    <property type="match status" value="1"/>
</dbReference>
<dbReference type="GeneID" id="2683665"/>
<dbReference type="eggNOG" id="ENOG502SZVK">
    <property type="taxonomic scope" value="Eukaryota"/>
</dbReference>
<evidence type="ECO:0000256" key="1">
    <source>
        <dbReference type="ARBA" id="ARBA00023242"/>
    </source>
</evidence>
<accession>G4N0K8</accession>
<dbReference type="InterPro" id="IPR036864">
    <property type="entry name" value="Zn2-C6_fun-type_DNA-bd_sf"/>
</dbReference>
<dbReference type="GO" id="GO:0008270">
    <property type="term" value="F:zinc ion binding"/>
    <property type="evidence" value="ECO:0007669"/>
    <property type="project" value="InterPro"/>
</dbReference>
<dbReference type="PROSITE" id="PS50048">
    <property type="entry name" value="ZN2_CY6_FUNGAL_2"/>
    <property type="match status" value="1"/>
</dbReference>
<organism evidence="4 5">
    <name type="scientific">Pyricularia oryzae (strain 70-15 / ATCC MYA-4617 / FGSC 8958)</name>
    <name type="common">Rice blast fungus</name>
    <name type="synonym">Magnaporthe oryzae</name>
    <dbReference type="NCBI Taxonomy" id="242507"/>
    <lineage>
        <taxon>Eukaryota</taxon>
        <taxon>Fungi</taxon>
        <taxon>Dikarya</taxon>
        <taxon>Ascomycota</taxon>
        <taxon>Pezizomycotina</taxon>
        <taxon>Sordariomycetes</taxon>
        <taxon>Sordariomycetidae</taxon>
        <taxon>Magnaporthales</taxon>
        <taxon>Pyriculariaceae</taxon>
        <taxon>Pyricularia</taxon>
    </lineage>
</organism>
<protein>
    <recommendedName>
        <fullName evidence="3">Zn(2)-C6 fungal-type domain-containing protein</fullName>
    </recommendedName>
</protein>
<dbReference type="STRING" id="242507.G4N0K8"/>
<dbReference type="Proteomes" id="UP000009058">
    <property type="component" value="Chromosome 3"/>
</dbReference>
<dbReference type="PROSITE" id="PS00463">
    <property type="entry name" value="ZN2_CY6_FUNGAL_1"/>
    <property type="match status" value="1"/>
</dbReference>
<dbReference type="InParanoid" id="G4N0K8"/>
<dbReference type="SUPFAM" id="SSF57701">
    <property type="entry name" value="Zn2/Cys6 DNA-binding domain"/>
    <property type="match status" value="1"/>
</dbReference>
<reference evidence="4 5" key="1">
    <citation type="journal article" date="2005" name="Nature">
        <title>The genome sequence of the rice blast fungus Magnaporthe grisea.</title>
        <authorList>
            <person name="Dean R.A."/>
            <person name="Talbot N.J."/>
            <person name="Ebbole D.J."/>
            <person name="Farman M.L."/>
            <person name="Mitchell T.K."/>
            <person name="Orbach M.J."/>
            <person name="Thon M."/>
            <person name="Kulkarni R."/>
            <person name="Xu J.R."/>
            <person name="Pan H."/>
            <person name="Read N.D."/>
            <person name="Lee Y.H."/>
            <person name="Carbone I."/>
            <person name="Brown D."/>
            <person name="Oh Y.Y."/>
            <person name="Donofrio N."/>
            <person name="Jeong J.S."/>
            <person name="Soanes D.M."/>
            <person name="Djonovic S."/>
            <person name="Kolomiets E."/>
            <person name="Rehmeyer C."/>
            <person name="Li W."/>
            <person name="Harding M."/>
            <person name="Kim S."/>
            <person name="Lebrun M.H."/>
            <person name="Bohnert H."/>
            <person name="Coughlan S."/>
            <person name="Butler J."/>
            <person name="Calvo S."/>
            <person name="Ma L.J."/>
            <person name="Nicol R."/>
            <person name="Purcell S."/>
            <person name="Nusbaum C."/>
            <person name="Galagan J.E."/>
            <person name="Birren B.W."/>
        </authorList>
    </citation>
    <scope>NUCLEOTIDE SEQUENCE [LARGE SCALE GENOMIC DNA]</scope>
    <source>
        <strain evidence="5">70-15 / ATCC MYA-4617 / FGSC 8958</strain>
    </source>
</reference>
<dbReference type="KEGG" id="mgr:MGG_07738"/>
<feature type="compositionally biased region" description="Low complexity" evidence="2">
    <location>
        <begin position="239"/>
        <end position="252"/>
    </location>
</feature>
<dbReference type="Gene3D" id="4.10.240.10">
    <property type="entry name" value="Zn(2)-C6 fungal-type DNA-binding domain"/>
    <property type="match status" value="1"/>
</dbReference>
<dbReference type="RefSeq" id="XP_003712946.1">
    <property type="nucleotide sequence ID" value="XM_003712898.1"/>
</dbReference>
<dbReference type="VEuPathDB" id="FungiDB:MGG_07738"/>
<feature type="compositionally biased region" description="Low complexity" evidence="2">
    <location>
        <begin position="205"/>
        <end position="223"/>
    </location>
</feature>
<evidence type="ECO:0000313" key="4">
    <source>
        <dbReference type="EMBL" id="EHA53139.1"/>
    </source>
</evidence>
<dbReference type="OMA" id="WSHRRNS"/>
<dbReference type="PRINTS" id="PR00755">
    <property type="entry name" value="AFLATOXINBRP"/>
</dbReference>
<feature type="domain" description="Zn(2)-C6 fungal-type" evidence="3">
    <location>
        <begin position="14"/>
        <end position="44"/>
    </location>
</feature>
<evidence type="ECO:0000313" key="5">
    <source>
        <dbReference type="Proteomes" id="UP000009058"/>
    </source>
</evidence>
<dbReference type="GO" id="GO:0000981">
    <property type="term" value="F:DNA-binding transcription factor activity, RNA polymerase II-specific"/>
    <property type="evidence" value="ECO:0007669"/>
    <property type="project" value="InterPro"/>
</dbReference>
<dbReference type="HOGENOM" id="CLU_050742_0_0_1"/>
<keyword evidence="1" id="KW-0539">Nucleus</keyword>
<reference key="2">
    <citation type="submission" date="2011-05" db="EMBL/GenBank/DDBJ databases">
        <title>The Genome Sequence of Magnaporthe oryzae 70-15.</title>
        <authorList>
            <consortium name="The Broad Institute Genome Sequencing Platform"/>
            <person name="Ma L.-J."/>
            <person name="Dead R."/>
            <person name="Young S.K."/>
            <person name="Zeng Q."/>
            <person name="Gargeya S."/>
            <person name="Fitzgerald M."/>
            <person name="Haas B."/>
            <person name="Abouelleil A."/>
            <person name="Alvarado L."/>
            <person name="Arachchi H.M."/>
            <person name="Berlin A."/>
            <person name="Brown A."/>
            <person name="Chapman S.B."/>
            <person name="Chen Z."/>
            <person name="Dunbar C."/>
            <person name="Freedman E."/>
            <person name="Gearin G."/>
            <person name="Gellesch M."/>
            <person name="Goldberg J."/>
            <person name="Griggs A."/>
            <person name="Gujja S."/>
            <person name="Heiman D."/>
            <person name="Howarth C."/>
            <person name="Larson L."/>
            <person name="Lui A."/>
            <person name="MacDonald P.J.P."/>
            <person name="Mehta T."/>
            <person name="Montmayeur A."/>
            <person name="Murphy C."/>
            <person name="Neiman D."/>
            <person name="Pearson M."/>
            <person name="Priest M."/>
            <person name="Roberts A."/>
            <person name="Saif S."/>
            <person name="Shea T."/>
            <person name="Shenoy N."/>
            <person name="Sisk P."/>
            <person name="Stolte C."/>
            <person name="Sykes S."/>
            <person name="Yandava C."/>
            <person name="Wortman J."/>
            <person name="Nusbaum C."/>
            <person name="Birren B."/>
        </authorList>
    </citation>
    <scope>NUCLEOTIDE SEQUENCE</scope>
    <source>
        <strain>70-15</strain>
    </source>
</reference>
<dbReference type="OrthoDB" id="2328572at2759"/>
<sequence>MFQSNSKPPRMRTACTECHASKVRCNSDKNGCARCMQNHLKCVYKVSMVGRTSRKRQAPDSCGGLNFDLHRRKVSISAVDQGAADQSRDGDSDLLCSPAASAMSDPLGTPLPEIGIDPASTQFLATPRYSTSLSLDDYSTTAADQPQLDFSTGPAENWWEAPGPGDGGASSLLFPDDSYRVAQQTAGGRMSGAQHAGSLRARANSTHTRPATTSTATPPSISAHHQHHHHHHHHHTDTHSNSNNTAATNNSSVADDDGRRRLGQIMSLCRKASTLEGQLQSRLSTLDEIMKMNKTCLAEIAEITGARRDGGGSRKAGREGSSSPSHICRCSLAVIATCLDTMLTLFEDVVERSGLDPRSSSSSSSGGGSGNSASSPQSPPAEARMPSLHFGVFEIDPLEQAVVARRILARELQSYRDVVRMLATTFHAHPNDTFRKLMGQWCLSLITRVERLPIALDVG</sequence>
<proteinExistence type="predicted"/>
<evidence type="ECO:0000259" key="3">
    <source>
        <dbReference type="PROSITE" id="PS50048"/>
    </source>
</evidence>